<dbReference type="Proteomes" id="UP000247702">
    <property type="component" value="Unassembled WGS sequence"/>
</dbReference>
<dbReference type="AlphaFoldDB" id="A0A2Z6QMC5"/>
<protein>
    <recommendedName>
        <fullName evidence="4">F-box domain-containing protein</fullName>
    </recommendedName>
</protein>
<dbReference type="EMBL" id="BEXD01000280">
    <property type="protein sequence ID" value="GBB86044.1"/>
    <property type="molecule type" value="Genomic_DNA"/>
</dbReference>
<evidence type="ECO:0000313" key="3">
    <source>
        <dbReference type="Proteomes" id="UP000247702"/>
    </source>
</evidence>
<dbReference type="Proteomes" id="UP000615446">
    <property type="component" value="Unassembled WGS sequence"/>
</dbReference>
<evidence type="ECO:0008006" key="4">
    <source>
        <dbReference type="Google" id="ProtNLM"/>
    </source>
</evidence>
<evidence type="ECO:0000313" key="1">
    <source>
        <dbReference type="EMBL" id="GBB86044.1"/>
    </source>
</evidence>
<proteinExistence type="predicted"/>
<name>A0A2Z6QMC5_9GLOM</name>
<keyword evidence="3" id="KW-1185">Reference proteome</keyword>
<organism evidence="1 3">
    <name type="scientific">Rhizophagus clarus</name>
    <dbReference type="NCBI Taxonomy" id="94130"/>
    <lineage>
        <taxon>Eukaryota</taxon>
        <taxon>Fungi</taxon>
        <taxon>Fungi incertae sedis</taxon>
        <taxon>Mucoromycota</taxon>
        <taxon>Glomeromycotina</taxon>
        <taxon>Glomeromycetes</taxon>
        <taxon>Glomerales</taxon>
        <taxon>Glomeraceae</taxon>
        <taxon>Rhizophagus</taxon>
    </lineage>
</organism>
<accession>A0A2Z6QMC5</accession>
<comment type="caution">
    <text evidence="1">The sequence shown here is derived from an EMBL/GenBank/DDBJ whole genome shotgun (WGS) entry which is preliminary data.</text>
</comment>
<dbReference type="OrthoDB" id="2335791at2759"/>
<sequence length="552" mass="65227">MLHSCILVNRLWCRLTIPILWEDPFSIAVEDNNYYLTENYDPKNYDFIGIYLHNLNDEDKKKLIEYGIDDDVIPSNTLFDYPNFIKCLNTQNLSFSIEEWVNIVGNLTNDERSIDSPIQNNTPIFDQNIILSKFIFFSLIKIFIESEVNLHTFELDITNTLNFIDGEYFNFIFELMLQNPNLICNIKNLKLYFNEPITNVTFLKCLYHNCNSITSIYFRFSNNNNNNDELITRYLSKVLNSQHNIKKILFEDNDYPLSILKDSNCSNTLKTIIFHNINFKTIFIIKEVFESLNVLESIHIIHCLSLNSDVIKQIISINGPFKLKSLFLNENILLDIESMKLLLQKSGNYLENIGFELLIRNELKDQLLKLIKKYCSNIKFLKLHGYDNQNIYSTFDLIKNIGQNLNYLSINFCKFLNYDYDYLNDDIELSSIVLKNLGQALPSKLEYLNLSLKISTNNLETFLNNSRNTFIKKLLIRNKMFDDSENILPVIKKYIMKEKRVNYLAVEEVFLYKREELFSLKDEVKEFELNNIIIQSYDDLDIQIYEFIKEMN</sequence>
<dbReference type="STRING" id="94130.A0A2Z6QMC5"/>
<reference evidence="2" key="2">
    <citation type="submission" date="2019-10" db="EMBL/GenBank/DDBJ databases">
        <title>Conservation and host-specific expression of non-tandemly repeated heterogenous ribosome RNA gene in arbuscular mycorrhizal fungi.</title>
        <authorList>
            <person name="Maeda T."/>
            <person name="Kobayashi Y."/>
            <person name="Nakagawa T."/>
            <person name="Ezawa T."/>
            <person name="Yamaguchi K."/>
            <person name="Bino T."/>
            <person name="Nishimoto Y."/>
            <person name="Shigenobu S."/>
            <person name="Kawaguchi M."/>
        </authorList>
    </citation>
    <scope>NUCLEOTIDE SEQUENCE</scope>
    <source>
        <strain evidence="2">HR1</strain>
    </source>
</reference>
<gene>
    <name evidence="2" type="ORF">RCL2_000654300</name>
    <name evidence="1" type="ORF">RclHR1_01250007</name>
</gene>
<dbReference type="EMBL" id="BLAL01000043">
    <property type="protein sequence ID" value="GES79231.1"/>
    <property type="molecule type" value="Genomic_DNA"/>
</dbReference>
<reference evidence="1 3" key="1">
    <citation type="submission" date="2017-11" db="EMBL/GenBank/DDBJ databases">
        <title>The genome of Rhizophagus clarus HR1 reveals common genetic basis of auxotrophy among arbuscular mycorrhizal fungi.</title>
        <authorList>
            <person name="Kobayashi Y."/>
        </authorList>
    </citation>
    <scope>NUCLEOTIDE SEQUENCE [LARGE SCALE GENOMIC DNA]</scope>
    <source>
        <strain evidence="1 3">HR1</strain>
    </source>
</reference>
<evidence type="ECO:0000313" key="2">
    <source>
        <dbReference type="EMBL" id="GES79231.1"/>
    </source>
</evidence>